<dbReference type="PANTHER" id="PTHR45691">
    <property type="entry name" value="PROTEIN DIAPHANOUS"/>
    <property type="match status" value="1"/>
</dbReference>
<evidence type="ECO:0000256" key="1">
    <source>
        <dbReference type="SAM" id="MobiDB-lite"/>
    </source>
</evidence>
<evidence type="ECO:0000256" key="2">
    <source>
        <dbReference type="SAM" id="Phobius"/>
    </source>
</evidence>
<comment type="caution">
    <text evidence="3">The sequence shown here is derived from an EMBL/GenBank/DDBJ whole genome shotgun (WGS) entry which is preliminary data.</text>
</comment>
<feature type="compositionally biased region" description="Low complexity" evidence="1">
    <location>
        <begin position="643"/>
        <end position="659"/>
    </location>
</feature>
<protein>
    <submittedName>
        <fullName evidence="3">Uncharacterized protein</fullName>
    </submittedName>
</protein>
<keyword evidence="2" id="KW-1133">Transmembrane helix</keyword>
<dbReference type="STRING" id="1798499.A3C95_00455"/>
<keyword evidence="2" id="KW-0812">Transmembrane</keyword>
<keyword evidence="2" id="KW-0472">Membrane</keyword>
<evidence type="ECO:0000313" key="3">
    <source>
        <dbReference type="EMBL" id="OGG67744.1"/>
    </source>
</evidence>
<sequence>MLSWSTSNATAISIDNGVGSVPEDGSTSTTVSANTTWTLSTVGAVGVATCAASVIVLPPPPPPPPSPTCTLDGSPISIVAGGSSILSWITTNATTFTIDQSIGPVIPVVGGSIMVAPVATTTYSGTAIGPGGVAHCSVQIKVTPPPPPPPGAPTCTLSASPPSIPAGNTSSLSWTTANATTFVINQGVGTSTPVLGGSTTVSPAVTTTYTGTAEGPGGTTTCQTTIIVVPPPPPPLPTCSLSANGDPSLVWTTTNATTFEIDHGIGSVTPVPAGSVAIAPPTVTTTYTGTAEGEGGEATCETTITVIPPPGAVIVKATKIVCENESDLPNWSGTAHTIGASTATDWVASHAGCNLAPDWTFEWANGGATNPGDSVAAGGAGWTSFGPSGANGAATANVLSFTGGKIWVREQFQNGYIPFTGTGGGPISAELYCHTDVVNYDNFDYIESPLGGNTYYCVAWNVPIPPPPPSPTCTLSALPDVLISGNVSELSWQTTNATTLEIDHSIGFVTPVLAGATSTSSLTATTTFIGTAVGPGGSVECEATVAIVPLPPPGAPLCTLSAVPDTVEEGEGTSLSWTTVNAITFFINNGIGTSTPVALGFASTSPLTATTTFIGTAAGLGGEATCEATVAVTPPPPPPPLAPSCTLSASPSTITPGSTSTLTWTTTNATTFEIDHGIGTSTPVLGGSTTTPAITGDTTFAGTVVGPGGTASCAASVTVTTGGGGGGPSCALTISPQSIGVYDSATLTWGGSNLQSVFIDNGVGTTTSVTGSTQISRDTGSYTYTGTFTAVGGQTLSCSATLTVTSGGGGCVTNCGGGGGGGGSPPPNIVLSALPRTTAAPLAFLYLSQIPYTGIELGPVGTVIYWIALVLWSIAVAYLVLFGVVPFILRKARAFGAQVAEVVNATQTPRVATVPAGPIFFAQESEPGYSTYEGFKSFAKRNGALTIEDIVKGLSRERSKVEAIHDRVEPIFDRVEPVYENVEPIMTELEERPESMAGAPSDVRGFIAALVEGDRGAVFAALRLQVKSGASPEAFVTKIACAIDDAFRSRIDGTPADPEIVRVTARLDTGTLEKLVSALSNAIDSSYSLGITGAKLALTRALSALGA</sequence>
<dbReference type="GO" id="GO:0005884">
    <property type="term" value="C:actin filament"/>
    <property type="evidence" value="ECO:0007669"/>
    <property type="project" value="TreeGrafter"/>
</dbReference>
<reference evidence="3 4" key="1">
    <citation type="journal article" date="2016" name="Nat. Commun.">
        <title>Thousands of microbial genomes shed light on interconnected biogeochemical processes in an aquifer system.</title>
        <authorList>
            <person name="Anantharaman K."/>
            <person name="Brown C.T."/>
            <person name="Hug L.A."/>
            <person name="Sharon I."/>
            <person name="Castelle C.J."/>
            <person name="Probst A.J."/>
            <person name="Thomas B.C."/>
            <person name="Singh A."/>
            <person name="Wilkins M.J."/>
            <person name="Karaoz U."/>
            <person name="Brodie E.L."/>
            <person name="Williams K.H."/>
            <person name="Hubbard S.S."/>
            <person name="Banfield J.F."/>
        </authorList>
    </citation>
    <scope>NUCLEOTIDE SEQUENCE [LARGE SCALE GENOMIC DNA]</scope>
</reference>
<dbReference type="AlphaFoldDB" id="A0A1F6E210"/>
<proteinExistence type="predicted"/>
<evidence type="ECO:0000313" key="4">
    <source>
        <dbReference type="Proteomes" id="UP000177107"/>
    </source>
</evidence>
<accession>A0A1F6E210</accession>
<dbReference type="EMBL" id="MFLM01000026">
    <property type="protein sequence ID" value="OGG67744.1"/>
    <property type="molecule type" value="Genomic_DNA"/>
</dbReference>
<organism evidence="3 4">
    <name type="scientific">Candidatus Kaiserbacteria bacterium RIFCSPHIGHO2_02_FULL_56_30</name>
    <dbReference type="NCBI Taxonomy" id="1798499"/>
    <lineage>
        <taxon>Bacteria</taxon>
        <taxon>Candidatus Kaiseribacteriota</taxon>
    </lineage>
</organism>
<dbReference type="InterPro" id="IPR051412">
    <property type="entry name" value="Formin_Homology_Diaphanous_sf"/>
</dbReference>
<gene>
    <name evidence="3" type="ORF">A3C95_00455</name>
</gene>
<dbReference type="PANTHER" id="PTHR45691:SF6">
    <property type="entry name" value="PROTEIN DIAPHANOUS"/>
    <property type="match status" value="1"/>
</dbReference>
<name>A0A1F6E210_9BACT</name>
<feature type="region of interest" description="Disordered" evidence="1">
    <location>
        <begin position="640"/>
        <end position="659"/>
    </location>
</feature>
<feature type="transmembrane region" description="Helical" evidence="2">
    <location>
        <begin position="863"/>
        <end position="889"/>
    </location>
</feature>
<dbReference type="GO" id="GO:0030041">
    <property type="term" value="P:actin filament polymerization"/>
    <property type="evidence" value="ECO:0007669"/>
    <property type="project" value="TreeGrafter"/>
</dbReference>
<dbReference type="Proteomes" id="UP000177107">
    <property type="component" value="Unassembled WGS sequence"/>
</dbReference>